<keyword evidence="5" id="KW-1185">Reference proteome</keyword>
<dbReference type="InterPro" id="IPR038332">
    <property type="entry name" value="PPE_sf"/>
</dbReference>
<name>A0A1H3QBU7_9PSEU</name>
<dbReference type="AlphaFoldDB" id="A0A1H3QBU7"/>
<dbReference type="EMBL" id="FNON01000009">
    <property type="protein sequence ID" value="SDZ11012.1"/>
    <property type="molecule type" value="Genomic_DNA"/>
</dbReference>
<dbReference type="SUPFAM" id="SSF140459">
    <property type="entry name" value="PE/PPE dimer-like"/>
    <property type="match status" value="1"/>
</dbReference>
<dbReference type="STRING" id="589385.SAMN05421504_109244"/>
<feature type="domain" description="PPE" evidence="3">
    <location>
        <begin position="23"/>
        <end position="169"/>
    </location>
</feature>
<feature type="region of interest" description="Disordered" evidence="2">
    <location>
        <begin position="289"/>
        <end position="311"/>
    </location>
</feature>
<sequence>MTKGNTAHTNFAAYTHQQLYAMLQAGDPHTARAAAEKWKSTAIGLYESGDSLCRELDDFDDNWSGGAADKYKTMITDLVGGIKKVGQTAAAMEHLLEDAADALVKAKAEMPPPVNVPDVPPAQVALATTPVMLPPNAPPETVSAIAQQRQQAIAVVEAQQAAASAASAAHSKAILVMTNLAGEYTSAEDSIPASPNAATPPPGVVGGGTSTGTSGPIGNGMPGIAPVGTVVDPGQPHILPGEGTNLVPPGTTPRSNPLFGDMFTAGLAAASAAAFGRFGSIMPKVPGWATGKNPDEDKDSEGAKLGGGASGLGGGEAPNLGGVGAFGGGGGGIDAGSLGGAATGAMPAAHSGLAGSPDVGNTLGSIAGGAAGGAAAAAGKGMMPMMPMMPMTGAGNDMGSGRRIPPWLVETEDVWGQSAPIAPSVIGEDTEGR</sequence>
<comment type="similarity">
    <text evidence="1">Belongs to the mycobacterial PPE family.</text>
</comment>
<dbReference type="Proteomes" id="UP000199515">
    <property type="component" value="Unassembled WGS sequence"/>
</dbReference>
<reference evidence="4 5" key="1">
    <citation type="submission" date="2016-10" db="EMBL/GenBank/DDBJ databases">
        <authorList>
            <person name="de Groot N.N."/>
        </authorList>
    </citation>
    <scope>NUCLEOTIDE SEQUENCE [LARGE SCALE GENOMIC DNA]</scope>
    <source>
        <strain evidence="4 5">CPCC 202699</strain>
    </source>
</reference>
<dbReference type="RefSeq" id="WP_091296566.1">
    <property type="nucleotide sequence ID" value="NZ_FNON01000009.1"/>
</dbReference>
<evidence type="ECO:0000313" key="4">
    <source>
        <dbReference type="EMBL" id="SDZ11012.1"/>
    </source>
</evidence>
<protein>
    <submittedName>
        <fullName evidence="4">PPE family protein</fullName>
    </submittedName>
</protein>
<dbReference type="Pfam" id="PF00823">
    <property type="entry name" value="PPE"/>
    <property type="match status" value="1"/>
</dbReference>
<evidence type="ECO:0000256" key="2">
    <source>
        <dbReference type="SAM" id="MobiDB-lite"/>
    </source>
</evidence>
<proteinExistence type="inferred from homology"/>
<gene>
    <name evidence="4" type="ORF">SAMN05421504_109244</name>
</gene>
<dbReference type="Gene3D" id="1.20.1260.20">
    <property type="entry name" value="PPE superfamily"/>
    <property type="match status" value="1"/>
</dbReference>
<dbReference type="InterPro" id="IPR000030">
    <property type="entry name" value="PPE_dom"/>
</dbReference>
<evidence type="ECO:0000256" key="1">
    <source>
        <dbReference type="ARBA" id="ARBA00010652"/>
    </source>
</evidence>
<accession>A0A1H3QBU7</accession>
<organism evidence="4 5">
    <name type="scientific">Amycolatopsis xylanica</name>
    <dbReference type="NCBI Taxonomy" id="589385"/>
    <lineage>
        <taxon>Bacteria</taxon>
        <taxon>Bacillati</taxon>
        <taxon>Actinomycetota</taxon>
        <taxon>Actinomycetes</taxon>
        <taxon>Pseudonocardiales</taxon>
        <taxon>Pseudonocardiaceae</taxon>
        <taxon>Amycolatopsis</taxon>
    </lineage>
</organism>
<evidence type="ECO:0000259" key="3">
    <source>
        <dbReference type="Pfam" id="PF00823"/>
    </source>
</evidence>
<evidence type="ECO:0000313" key="5">
    <source>
        <dbReference type="Proteomes" id="UP000199515"/>
    </source>
</evidence>
<dbReference type="OrthoDB" id="3638715at2"/>
<feature type="region of interest" description="Disordered" evidence="2">
    <location>
        <begin position="187"/>
        <end position="211"/>
    </location>
</feature>